<dbReference type="Pfam" id="PF00023">
    <property type="entry name" value="Ank"/>
    <property type="match status" value="1"/>
</dbReference>
<dbReference type="Pfam" id="PF22939">
    <property type="entry name" value="WHD_GPIID"/>
    <property type="match status" value="1"/>
</dbReference>
<name>A0AAJ0CUH6_9HYPO</name>
<dbReference type="PANTHER" id="PTHR24123">
    <property type="entry name" value="ANKYRIN REPEAT-CONTAINING"/>
    <property type="match status" value="1"/>
</dbReference>
<dbReference type="Proteomes" id="UP001251528">
    <property type="component" value="Unassembled WGS sequence"/>
</dbReference>
<dbReference type="Gene3D" id="3.40.50.300">
    <property type="entry name" value="P-loop containing nucleotide triphosphate hydrolases"/>
    <property type="match status" value="1"/>
</dbReference>
<dbReference type="PRINTS" id="PR01415">
    <property type="entry name" value="ANKYRIN"/>
</dbReference>
<dbReference type="PROSITE" id="PS50088">
    <property type="entry name" value="ANK_REPEAT"/>
    <property type="match status" value="6"/>
</dbReference>
<keyword evidence="7" id="KW-1185">Reference proteome</keyword>
<dbReference type="PROSITE" id="PS50297">
    <property type="entry name" value="ANK_REP_REGION"/>
    <property type="match status" value="6"/>
</dbReference>
<gene>
    <name evidence="6" type="ORF">QQS21_002869</name>
</gene>
<evidence type="ECO:0000313" key="6">
    <source>
        <dbReference type="EMBL" id="KAK2608640.1"/>
    </source>
</evidence>
<feature type="domain" description="Nephrocystin 3-like N-terminal" evidence="5">
    <location>
        <begin position="74"/>
        <end position="236"/>
    </location>
</feature>
<dbReference type="InterPro" id="IPR002110">
    <property type="entry name" value="Ankyrin_rpt"/>
</dbReference>
<feature type="domain" description="GPI inositol-deacylase winged helix" evidence="4">
    <location>
        <begin position="345"/>
        <end position="422"/>
    </location>
</feature>
<reference evidence="6" key="1">
    <citation type="submission" date="2023-06" db="EMBL/GenBank/DDBJ databases">
        <title>Conoideocrella luteorostrata (Hypocreales: Clavicipitaceae), a potential biocontrol fungus for elongate hemlock scale in United States Christmas tree production areas.</title>
        <authorList>
            <person name="Barrett H."/>
            <person name="Lovett B."/>
            <person name="Macias A.M."/>
            <person name="Stajich J.E."/>
            <person name="Kasson M.T."/>
        </authorList>
    </citation>
    <scope>NUCLEOTIDE SEQUENCE</scope>
    <source>
        <strain evidence="6">ARSEF 14590</strain>
    </source>
</reference>
<evidence type="ECO:0000256" key="2">
    <source>
        <dbReference type="ARBA" id="ARBA00023043"/>
    </source>
</evidence>
<comment type="caution">
    <text evidence="6">The sequence shown here is derived from an EMBL/GenBank/DDBJ whole genome shotgun (WGS) entry which is preliminary data.</text>
</comment>
<evidence type="ECO:0000256" key="3">
    <source>
        <dbReference type="PROSITE-ProRule" id="PRU00023"/>
    </source>
</evidence>
<dbReference type="Gene3D" id="1.25.40.20">
    <property type="entry name" value="Ankyrin repeat-containing domain"/>
    <property type="match status" value="3"/>
</dbReference>
<evidence type="ECO:0000259" key="5">
    <source>
        <dbReference type="Pfam" id="PF24883"/>
    </source>
</evidence>
<dbReference type="EMBL" id="JASWJB010000035">
    <property type="protein sequence ID" value="KAK2608640.1"/>
    <property type="molecule type" value="Genomic_DNA"/>
</dbReference>
<dbReference type="SUPFAM" id="SSF52540">
    <property type="entry name" value="P-loop containing nucleoside triphosphate hydrolases"/>
    <property type="match status" value="1"/>
</dbReference>
<evidence type="ECO:0008006" key="8">
    <source>
        <dbReference type="Google" id="ProtNLM"/>
    </source>
</evidence>
<dbReference type="Pfam" id="PF12796">
    <property type="entry name" value="Ank_2"/>
    <property type="match status" value="2"/>
</dbReference>
<dbReference type="InterPro" id="IPR054471">
    <property type="entry name" value="GPIID_WHD"/>
</dbReference>
<dbReference type="PANTHER" id="PTHR24123:SF33">
    <property type="entry name" value="PROTEIN HOS4"/>
    <property type="match status" value="1"/>
</dbReference>
<dbReference type="SMART" id="SM00248">
    <property type="entry name" value="ANK"/>
    <property type="match status" value="8"/>
</dbReference>
<feature type="repeat" description="ANK" evidence="3">
    <location>
        <begin position="667"/>
        <end position="699"/>
    </location>
</feature>
<evidence type="ECO:0000256" key="1">
    <source>
        <dbReference type="ARBA" id="ARBA00022737"/>
    </source>
</evidence>
<accession>A0AAJ0CUH6</accession>
<feature type="repeat" description="ANK" evidence="3">
    <location>
        <begin position="597"/>
        <end position="629"/>
    </location>
</feature>
<feature type="repeat" description="ANK" evidence="3">
    <location>
        <begin position="700"/>
        <end position="732"/>
    </location>
</feature>
<dbReference type="Pfam" id="PF24883">
    <property type="entry name" value="NPHP3_N"/>
    <property type="match status" value="1"/>
</dbReference>
<dbReference type="InterPro" id="IPR027417">
    <property type="entry name" value="P-loop_NTPase"/>
</dbReference>
<keyword evidence="2 3" id="KW-0040">ANK repeat</keyword>
<evidence type="ECO:0000259" key="4">
    <source>
        <dbReference type="Pfam" id="PF22939"/>
    </source>
</evidence>
<protein>
    <recommendedName>
        <fullName evidence="8">Ankyrin</fullName>
    </recommendedName>
</protein>
<dbReference type="InterPro" id="IPR036770">
    <property type="entry name" value="Ankyrin_rpt-contain_sf"/>
</dbReference>
<dbReference type="InterPro" id="IPR056884">
    <property type="entry name" value="NPHP3-like_N"/>
</dbReference>
<proteinExistence type="predicted"/>
<evidence type="ECO:0000313" key="7">
    <source>
        <dbReference type="Proteomes" id="UP001251528"/>
    </source>
</evidence>
<dbReference type="InterPro" id="IPR051165">
    <property type="entry name" value="Multifunctional_ANK_Repeat"/>
</dbReference>
<dbReference type="SUPFAM" id="SSF48403">
    <property type="entry name" value="Ankyrin repeat"/>
    <property type="match status" value="1"/>
</dbReference>
<feature type="repeat" description="ANK" evidence="3">
    <location>
        <begin position="564"/>
        <end position="596"/>
    </location>
</feature>
<dbReference type="AlphaFoldDB" id="A0AAJ0CUH6"/>
<sequence>MTAAVYAKDLLQRVVVQQVHHEMRMRDIVLGIQEEMTYVARHQRDADYEQLLDWLSHTDYAPKQNEILREKQRGTCLWLFDTREFQHWEKTPGQVLHGFGIPGAGKTFAASSVINFLQQKYLSHSGIGIAYVYCDFRRQQEQKADNILANILKQLLHSRPDLAHVVKVFHQRHYKARSKPILSEVATMLHTVVQSFERVFIVIDALDELNGSQYELLRELVPLQETYSANILMTARKDVFYVEKWFKKVESLEIAAVERDIRSYLDSNACRIPAHILSTSGLAEEVKSTIITAAKGMFLLARLAFEDLISKGSVKDVKAALKNLPSGSSAYNEAYRIAIRRISQHHRHLAKRIFTWLTLAKRPINVLELQHALAIQTGENPLDPETWQNSSDFPNICCGLITIERETNIIRLVHFTVQHYFENTLIPERQVLEYGVAIACVRYLSLDTFAAGRCASDCQGLVEFRDRLSKYKFYDYAAKNWGYHLQEARSACQEVFSLLLSFPKCDASSQSLLLEHNVDDERHDRCDWDGSRRVNGLHLAAYFGLDSIVGYLLPQFDINTPCEIGRTALSYAALNGYAGVVQLLLDRGAEIDFRDMRGQTPLSLAAENGREQVVNLLIRRGANIDSISDDVCADYQTPLSYAAARGDERMVNLLLHYNANVDLQSLQEATALILAAENGYDGIVRLLLQQNADIDLQDYRDKTALARAASNGHESIVQLLLSYGADVDFLDDEGKSALDLAASNGHIDVVKLFFHHEDDICQQDIVTLAYAVRNRREEVVKFLIKHIIGI</sequence>
<keyword evidence="1" id="KW-0677">Repeat</keyword>
<feature type="repeat" description="ANK" evidence="3">
    <location>
        <begin position="733"/>
        <end position="765"/>
    </location>
</feature>
<feature type="repeat" description="ANK" evidence="3">
    <location>
        <begin position="634"/>
        <end position="666"/>
    </location>
</feature>
<organism evidence="6 7">
    <name type="scientific">Conoideocrella luteorostrata</name>
    <dbReference type="NCBI Taxonomy" id="1105319"/>
    <lineage>
        <taxon>Eukaryota</taxon>
        <taxon>Fungi</taxon>
        <taxon>Dikarya</taxon>
        <taxon>Ascomycota</taxon>
        <taxon>Pezizomycotina</taxon>
        <taxon>Sordariomycetes</taxon>
        <taxon>Hypocreomycetidae</taxon>
        <taxon>Hypocreales</taxon>
        <taxon>Clavicipitaceae</taxon>
        <taxon>Conoideocrella</taxon>
    </lineage>
</organism>